<sequence length="223" mass="24948">MQINTCSRQNSTKSVRTGCVSSEGETRSSATIRFESVDEKENVSEDFEDMRKITSTLETPEDESPASRPNHEEMEEVDLRLQSPVVEISTSRTSDSRRKGSALSCTCDTEPNRQRHMQMRSLNGRTELDAFPIAVGLSLQSTSTADILYPVEQGQVSALPQVRSLLATQTLVRAEEMEATRFEMNGGILIELKTNVEVRFHAARPFDENEQETEGSLATNERQ</sequence>
<feature type="region of interest" description="Disordered" evidence="1">
    <location>
        <begin position="204"/>
        <end position="223"/>
    </location>
</feature>
<feature type="region of interest" description="Disordered" evidence="1">
    <location>
        <begin position="1"/>
        <end position="109"/>
    </location>
</feature>
<protein>
    <submittedName>
        <fullName evidence="2">Uncharacterized protein</fullName>
    </submittedName>
</protein>
<evidence type="ECO:0000313" key="3">
    <source>
        <dbReference type="Proteomes" id="UP000602510"/>
    </source>
</evidence>
<evidence type="ECO:0000313" key="2">
    <source>
        <dbReference type="EMBL" id="KAF4034805.1"/>
    </source>
</evidence>
<proteinExistence type="predicted"/>
<feature type="compositionally biased region" description="Polar residues" evidence="1">
    <location>
        <begin position="214"/>
        <end position="223"/>
    </location>
</feature>
<gene>
    <name evidence="2" type="ORF">GN244_ATG13214</name>
</gene>
<dbReference type="Proteomes" id="UP000602510">
    <property type="component" value="Unassembled WGS sequence"/>
</dbReference>
<dbReference type="AlphaFoldDB" id="A0A833WHE1"/>
<keyword evidence="3" id="KW-1185">Reference proteome</keyword>
<organism evidence="2 3">
    <name type="scientific">Phytophthora infestans</name>
    <name type="common">Potato late blight agent</name>
    <name type="synonym">Botrytis infestans</name>
    <dbReference type="NCBI Taxonomy" id="4787"/>
    <lineage>
        <taxon>Eukaryota</taxon>
        <taxon>Sar</taxon>
        <taxon>Stramenopiles</taxon>
        <taxon>Oomycota</taxon>
        <taxon>Peronosporomycetes</taxon>
        <taxon>Peronosporales</taxon>
        <taxon>Peronosporaceae</taxon>
        <taxon>Phytophthora</taxon>
    </lineage>
</organism>
<accession>A0A833WHE1</accession>
<dbReference type="EMBL" id="WSZM01000344">
    <property type="protein sequence ID" value="KAF4034805.1"/>
    <property type="molecule type" value="Genomic_DNA"/>
</dbReference>
<name>A0A833WHE1_PHYIN</name>
<reference evidence="2" key="1">
    <citation type="submission" date="2020-04" db="EMBL/GenBank/DDBJ databases">
        <title>Hybrid Assembly of Korean Phytophthora infestans isolates.</title>
        <authorList>
            <person name="Prokchorchik M."/>
            <person name="Lee Y."/>
            <person name="Seo J."/>
            <person name="Cho J.-H."/>
            <person name="Park Y.-E."/>
            <person name="Jang D.-C."/>
            <person name="Im J.-S."/>
            <person name="Choi J.-G."/>
            <person name="Park H.-J."/>
            <person name="Lee G.-B."/>
            <person name="Lee Y.-G."/>
            <person name="Hong S.-Y."/>
            <person name="Cho K."/>
            <person name="Sohn K.H."/>
        </authorList>
    </citation>
    <scope>NUCLEOTIDE SEQUENCE</scope>
    <source>
        <strain evidence="2">KR_1_A1</strain>
    </source>
</reference>
<evidence type="ECO:0000256" key="1">
    <source>
        <dbReference type="SAM" id="MobiDB-lite"/>
    </source>
</evidence>
<feature type="compositionally biased region" description="Polar residues" evidence="1">
    <location>
        <begin position="1"/>
        <end position="15"/>
    </location>
</feature>
<comment type="caution">
    <text evidence="2">The sequence shown here is derived from an EMBL/GenBank/DDBJ whole genome shotgun (WGS) entry which is preliminary data.</text>
</comment>